<dbReference type="Proteomes" id="UP000297407">
    <property type="component" value="Unassembled WGS sequence"/>
</dbReference>
<protein>
    <submittedName>
        <fullName evidence="2">DNA-binding protein</fullName>
    </submittedName>
</protein>
<dbReference type="EMBL" id="SRLH01000005">
    <property type="protein sequence ID" value="TGD57524.1"/>
    <property type="molecule type" value="Genomic_DNA"/>
</dbReference>
<gene>
    <name evidence="2" type="ORF">E4635_10035</name>
</gene>
<sequence>MEKGTLKRSDEFHSAVLLPQKEIMSFNEAVRYLDVSKSFLYKLTSTNKISFSKPNNKLIYFLRLDLDNWMLQNRNESIGVLQEDLTNYLNRNGHS</sequence>
<accession>A0A4Z0L8P3</accession>
<dbReference type="OrthoDB" id="597977at2"/>
<comment type="caution">
    <text evidence="2">The sequence shown here is derived from an EMBL/GenBank/DDBJ whole genome shotgun (WGS) entry which is preliminary data.</text>
</comment>
<evidence type="ECO:0000259" key="1">
    <source>
        <dbReference type="Pfam" id="PF12728"/>
    </source>
</evidence>
<name>A0A4Z0L8P3_9FLAO</name>
<dbReference type="GO" id="GO:0003677">
    <property type="term" value="F:DNA binding"/>
    <property type="evidence" value="ECO:0007669"/>
    <property type="project" value="UniProtKB-KW"/>
</dbReference>
<reference evidence="2 3" key="1">
    <citation type="submission" date="2019-04" db="EMBL/GenBank/DDBJ databases">
        <title>Flavobacterium sp. strain DS2-A Genome sequencing and assembly.</title>
        <authorList>
            <person name="Kim I."/>
        </authorList>
    </citation>
    <scope>NUCLEOTIDE SEQUENCE [LARGE SCALE GENOMIC DNA]</scope>
    <source>
        <strain evidence="2 3">DS2-A</strain>
    </source>
</reference>
<keyword evidence="3" id="KW-1185">Reference proteome</keyword>
<evidence type="ECO:0000313" key="3">
    <source>
        <dbReference type="Proteomes" id="UP000297407"/>
    </source>
</evidence>
<dbReference type="RefSeq" id="WP_135526516.1">
    <property type="nucleotide sequence ID" value="NZ_SRLH01000005.1"/>
</dbReference>
<keyword evidence="2" id="KW-0238">DNA-binding</keyword>
<dbReference type="AlphaFoldDB" id="A0A4Z0L8P3"/>
<dbReference type="Pfam" id="PF12728">
    <property type="entry name" value="HTH_17"/>
    <property type="match status" value="1"/>
</dbReference>
<feature type="domain" description="Helix-turn-helix" evidence="1">
    <location>
        <begin position="24"/>
        <end position="74"/>
    </location>
</feature>
<dbReference type="InterPro" id="IPR041657">
    <property type="entry name" value="HTH_17"/>
</dbReference>
<proteinExistence type="predicted"/>
<evidence type="ECO:0000313" key="2">
    <source>
        <dbReference type="EMBL" id="TGD57524.1"/>
    </source>
</evidence>
<organism evidence="2 3">
    <name type="scientific">Flavobacterium humi</name>
    <dbReference type="NCBI Taxonomy" id="2562683"/>
    <lineage>
        <taxon>Bacteria</taxon>
        <taxon>Pseudomonadati</taxon>
        <taxon>Bacteroidota</taxon>
        <taxon>Flavobacteriia</taxon>
        <taxon>Flavobacteriales</taxon>
        <taxon>Flavobacteriaceae</taxon>
        <taxon>Flavobacterium</taxon>
    </lineage>
</organism>